<gene>
    <name evidence="11" type="primary">nudC</name>
    <name evidence="11" type="ORF">NX782_20035</name>
</gene>
<keyword evidence="6 11" id="KW-0378">Hydrolase</keyword>
<evidence type="ECO:0000313" key="11">
    <source>
        <dbReference type="EMBL" id="MCS0591484.1"/>
    </source>
</evidence>
<dbReference type="NCBIfam" id="NF001299">
    <property type="entry name" value="PRK00241.1"/>
    <property type="match status" value="1"/>
</dbReference>
<dbReference type="Pfam" id="PF00293">
    <property type="entry name" value="NUDIX"/>
    <property type="match status" value="1"/>
</dbReference>
<dbReference type="PANTHER" id="PTHR42904">
    <property type="entry name" value="NUDIX HYDROLASE, NUDC SUBFAMILY"/>
    <property type="match status" value="1"/>
</dbReference>
<dbReference type="CDD" id="cd03429">
    <property type="entry name" value="NUDIX_NADH_pyrophosphatase_Nudt13"/>
    <property type="match status" value="1"/>
</dbReference>
<dbReference type="Proteomes" id="UP001205560">
    <property type="component" value="Unassembled WGS sequence"/>
</dbReference>
<protein>
    <recommendedName>
        <fullName evidence="4">NAD(+) diphosphatase</fullName>
        <ecNumber evidence="4">3.6.1.22</ecNumber>
    </recommendedName>
</protein>
<dbReference type="InterPro" id="IPR015375">
    <property type="entry name" value="NADH_PPase-like_N"/>
</dbReference>
<dbReference type="PROSITE" id="PS00893">
    <property type="entry name" value="NUDIX_BOX"/>
    <property type="match status" value="1"/>
</dbReference>
<dbReference type="PROSITE" id="PS51462">
    <property type="entry name" value="NUDIX"/>
    <property type="match status" value="1"/>
</dbReference>
<evidence type="ECO:0000256" key="6">
    <source>
        <dbReference type="ARBA" id="ARBA00022801"/>
    </source>
</evidence>
<comment type="catalytic activity">
    <reaction evidence="9">
        <text>a 5'-end NAD(+)-phospho-ribonucleoside in mRNA + H2O = a 5'-end phospho-adenosine-phospho-ribonucleoside in mRNA + beta-nicotinamide D-ribonucleotide + 2 H(+)</text>
        <dbReference type="Rhea" id="RHEA:60876"/>
        <dbReference type="Rhea" id="RHEA-COMP:15698"/>
        <dbReference type="Rhea" id="RHEA-COMP:15719"/>
        <dbReference type="ChEBI" id="CHEBI:14649"/>
        <dbReference type="ChEBI" id="CHEBI:15377"/>
        <dbReference type="ChEBI" id="CHEBI:15378"/>
        <dbReference type="ChEBI" id="CHEBI:144029"/>
        <dbReference type="ChEBI" id="CHEBI:144051"/>
    </reaction>
    <physiologicalReaction direction="left-to-right" evidence="9">
        <dbReference type="Rhea" id="RHEA:60877"/>
    </physiologicalReaction>
</comment>
<evidence type="ECO:0000256" key="9">
    <source>
        <dbReference type="ARBA" id="ARBA00023679"/>
    </source>
</evidence>
<dbReference type="InterPro" id="IPR000086">
    <property type="entry name" value="NUDIX_hydrolase_dom"/>
</dbReference>
<keyword evidence="7" id="KW-0460">Magnesium</keyword>
<evidence type="ECO:0000313" key="12">
    <source>
        <dbReference type="Proteomes" id="UP001205560"/>
    </source>
</evidence>
<evidence type="ECO:0000256" key="2">
    <source>
        <dbReference type="ARBA" id="ARBA00001947"/>
    </source>
</evidence>
<reference evidence="11 12" key="1">
    <citation type="submission" date="2022-08" db="EMBL/GenBank/DDBJ databases">
        <title>Reclassification of Massilia species as members of the genera Telluria, Duganella, Pseudoduganella, Mokoshia gen. nov. and Zemynaea gen. nov. using orthogonal and non-orthogonal genome-based approaches.</title>
        <authorList>
            <person name="Bowman J.P."/>
        </authorList>
    </citation>
    <scope>NUCLEOTIDE SEQUENCE [LARGE SCALE GENOMIC DNA]</scope>
    <source>
        <strain evidence="11 12">LMG 28164</strain>
    </source>
</reference>
<evidence type="ECO:0000256" key="1">
    <source>
        <dbReference type="ARBA" id="ARBA00001946"/>
    </source>
</evidence>
<comment type="cofactor">
    <cofactor evidence="1">
        <name>Mg(2+)</name>
        <dbReference type="ChEBI" id="CHEBI:18420"/>
    </cofactor>
</comment>
<evidence type="ECO:0000256" key="5">
    <source>
        <dbReference type="ARBA" id="ARBA00022723"/>
    </source>
</evidence>
<keyword evidence="5" id="KW-0479">Metal-binding</keyword>
<comment type="similarity">
    <text evidence="3">Belongs to the Nudix hydrolase family. NudC subfamily.</text>
</comment>
<accession>A0ABT2ABC5</accession>
<dbReference type="SUPFAM" id="SSF55811">
    <property type="entry name" value="Nudix"/>
    <property type="match status" value="2"/>
</dbReference>
<dbReference type="InterPro" id="IPR015797">
    <property type="entry name" value="NUDIX_hydrolase-like_dom_sf"/>
</dbReference>
<evidence type="ECO:0000256" key="4">
    <source>
        <dbReference type="ARBA" id="ARBA00012381"/>
    </source>
</evidence>
<dbReference type="EC" id="3.6.1.22" evidence="4"/>
<dbReference type="Gene3D" id="3.90.79.10">
    <property type="entry name" value="Nucleoside Triphosphate Pyrophosphohydrolase"/>
    <property type="match status" value="1"/>
</dbReference>
<dbReference type="Pfam" id="PF09296">
    <property type="entry name" value="NUDIX-like"/>
    <property type="match status" value="1"/>
</dbReference>
<evidence type="ECO:0000259" key="10">
    <source>
        <dbReference type="PROSITE" id="PS51462"/>
    </source>
</evidence>
<dbReference type="InterPro" id="IPR015376">
    <property type="entry name" value="Znr_NADH_PPase"/>
</dbReference>
<dbReference type="Gene3D" id="3.90.79.20">
    <property type="match status" value="1"/>
</dbReference>
<evidence type="ECO:0000256" key="3">
    <source>
        <dbReference type="ARBA" id="ARBA00009595"/>
    </source>
</evidence>
<dbReference type="InterPro" id="IPR020084">
    <property type="entry name" value="NUDIX_hydrolase_CS"/>
</dbReference>
<dbReference type="InterPro" id="IPR049734">
    <property type="entry name" value="NudC-like_C"/>
</dbReference>
<evidence type="ECO:0000256" key="7">
    <source>
        <dbReference type="ARBA" id="ARBA00022842"/>
    </source>
</evidence>
<dbReference type="PANTHER" id="PTHR42904:SF6">
    <property type="entry name" value="NAD-CAPPED RNA HYDROLASE NUDT12"/>
    <property type="match status" value="1"/>
</dbReference>
<dbReference type="RefSeq" id="WP_258847249.1">
    <property type="nucleotide sequence ID" value="NZ_JANUGX010000027.1"/>
</dbReference>
<organism evidence="11 12">
    <name type="scientific">Massilia norwichensis</name>
    <dbReference type="NCBI Taxonomy" id="1442366"/>
    <lineage>
        <taxon>Bacteria</taxon>
        <taxon>Pseudomonadati</taxon>
        <taxon>Pseudomonadota</taxon>
        <taxon>Betaproteobacteria</taxon>
        <taxon>Burkholderiales</taxon>
        <taxon>Oxalobacteraceae</taxon>
        <taxon>Telluria group</taxon>
        <taxon>Massilia</taxon>
    </lineage>
</organism>
<keyword evidence="12" id="KW-1185">Reference proteome</keyword>
<comment type="cofactor">
    <cofactor evidence="2">
        <name>Zn(2+)</name>
        <dbReference type="ChEBI" id="CHEBI:29105"/>
    </cofactor>
</comment>
<keyword evidence="8" id="KW-0520">NAD</keyword>
<dbReference type="EMBL" id="JANUGX010000027">
    <property type="protein sequence ID" value="MCS0591484.1"/>
    <property type="molecule type" value="Genomic_DNA"/>
</dbReference>
<proteinExistence type="inferred from homology"/>
<dbReference type="GO" id="GO:0016787">
    <property type="term" value="F:hydrolase activity"/>
    <property type="evidence" value="ECO:0007669"/>
    <property type="project" value="UniProtKB-KW"/>
</dbReference>
<evidence type="ECO:0000256" key="8">
    <source>
        <dbReference type="ARBA" id="ARBA00023027"/>
    </source>
</evidence>
<dbReference type="Pfam" id="PF09297">
    <property type="entry name" value="Zn_ribbon_NUD"/>
    <property type="match status" value="1"/>
</dbReference>
<sequence length="277" mass="30579">MLQTPASFTPLMAPPQDPQQAVDALSFIFHGNRLLLREADLALPDYTAVSSLELDPQALQPVGLLDGRYCQAGWIDDEARVPAGYAWRGLRSLFGEFDEALMGVAGRAAQVAEWARTHRFCGACGSGTARMAGERCFKCTNCGHMAYPRISPAMMVLIRKGDSVLLAMHTLGAVKRFVPLAGFLEAGESIEEAVHREVFEEVGLRVHNLQYFGSQSWPFPHSLMIAFTADYLDGEIRTDPAEILEARWFGPDDEWPERVPHISVSSVLVDAHRPPGR</sequence>
<dbReference type="InterPro" id="IPR050241">
    <property type="entry name" value="NAD-cap_RNA_hydrolase_NudC"/>
</dbReference>
<name>A0ABT2ABC5_9BURK</name>
<comment type="caution">
    <text evidence="11">The sequence shown here is derived from an EMBL/GenBank/DDBJ whole genome shotgun (WGS) entry which is preliminary data.</text>
</comment>
<feature type="domain" description="Nudix hydrolase" evidence="10">
    <location>
        <begin position="148"/>
        <end position="271"/>
    </location>
</feature>